<gene>
    <name evidence="2" type="ORF">IMW75_25185</name>
</gene>
<keyword evidence="3" id="KW-1185">Reference proteome</keyword>
<comment type="caution">
    <text evidence="2">The sequence shown here is derived from an EMBL/GenBank/DDBJ whole genome shotgun (WGS) entry which is preliminary data.</text>
</comment>
<feature type="domain" description="Phage tail tape measure protein" evidence="1">
    <location>
        <begin position="217"/>
        <end position="412"/>
    </location>
</feature>
<dbReference type="Pfam" id="PF10145">
    <property type="entry name" value="PhageMin_Tail"/>
    <property type="match status" value="1"/>
</dbReference>
<evidence type="ECO:0000313" key="2">
    <source>
        <dbReference type="EMBL" id="MBN3968551.1"/>
    </source>
</evidence>
<organism evidence="2 3">
    <name type="scientific">Pseudomonas gregormendelii</name>
    <dbReference type="NCBI Taxonomy" id="1628277"/>
    <lineage>
        <taxon>Bacteria</taxon>
        <taxon>Pseudomonadati</taxon>
        <taxon>Pseudomonadota</taxon>
        <taxon>Gammaproteobacteria</taxon>
        <taxon>Pseudomonadales</taxon>
        <taxon>Pseudomonadaceae</taxon>
        <taxon>Pseudomonas</taxon>
    </lineage>
</organism>
<evidence type="ECO:0000313" key="3">
    <source>
        <dbReference type="Proteomes" id="UP000772591"/>
    </source>
</evidence>
<accession>A0ABS3AQS1</accession>
<sequence>MSSDLRVALRIQATSGNSRREIQAIERDLRKAGKDGAKALADESGKATNAISKTGQAGAASYKIIRQAMREATTQGSGVFRQGVQQTTSDLKQLGQVGRQAARETKAELVRTAREGIDPLRQSVDRTETSFRRLALNGGRNLRLLKTLATGVREEFNRIKGLGTSVQGRLAGLGVGVGVAAGLTGSARLDRQLIRTQQTAGMTSAQRDEWRQEGFRIAKTYGLDRAGVDSGFNTLIASGVNYDAAKKTADAIGQTTAVSGADSAVLGKATVAGASAFNIDLNKAGAALDLLQKMTVAGRLGNAELENLADLFPKIGGSAQAAGMGLSQALAFVETLSTVEMQPDRLGTLADSTLRVFSVKQYRDQVTKSSGVKFFNGDGSSRNPTDVMGDLKRKYDAMKTDQQRAQFMGTVFKSMDQDTVRGMRIMLGGDRLATFNDQTAKISAAEPVLNRDLKENTESATAVGNRMKTTLGEAIDRMAQPLNKGFAQFGSYLLDDLNLTGEQMLGGGLAMGAGGYYAGRGAKAGVGALLNKFMGGPETLKNIAVGKVLEEATGVTSVFVTNWPNNIGSGGSPDISLGSEAKGGSSLGQYAKLAFGYALSKSPYIAGALIPGSTPQDDKSREDLARRSKLLDGGQRAYQVAFYRNRGDLASQNPDASSAWLSENARRLTHDQTGLTAAGTSVSGASSWAAGMAAKLVNAGIAPMSSGSANQAAEQRLNALLEKPLIIDLRFDSEAFQAEMERRVGIQMRRG</sequence>
<dbReference type="InterPro" id="IPR010090">
    <property type="entry name" value="Phage_tape_meas"/>
</dbReference>
<name>A0ABS3AQS1_9PSED</name>
<reference evidence="2 3" key="1">
    <citation type="journal article" date="2021" name="Int. J. Syst. Evol. Microbiol.">
        <title>Pseudomonas piscium sp. nov., Pseudomonas pisciculturae sp. nov., Pseudomonas mucoides sp. nov. and Pseudomonas neuropathica sp. nov. isolated from rainbow trout.</title>
        <authorList>
            <person name="Duman M."/>
            <person name="Mulet M."/>
            <person name="Altun S."/>
            <person name="Saticioglu I.B."/>
            <person name="Gomila M."/>
            <person name="Lalucat J."/>
            <person name="Garcia-Valdes E."/>
        </authorList>
    </citation>
    <scope>NUCLEOTIDE SEQUENCE [LARGE SCALE GENOMIC DNA]</scope>
    <source>
        <strain evidence="2 3">LMG 28632</strain>
    </source>
</reference>
<protein>
    <submittedName>
        <fullName evidence="2">Phage tail tape measure protein</fullName>
    </submittedName>
</protein>
<evidence type="ECO:0000259" key="1">
    <source>
        <dbReference type="Pfam" id="PF10145"/>
    </source>
</evidence>
<proteinExistence type="predicted"/>
<dbReference type="Proteomes" id="UP000772591">
    <property type="component" value="Unassembled WGS sequence"/>
</dbReference>
<dbReference type="RefSeq" id="WP_205894111.1">
    <property type="nucleotide sequence ID" value="NZ_JADEVO010000057.1"/>
</dbReference>
<dbReference type="EMBL" id="JADEVO010000057">
    <property type="protein sequence ID" value="MBN3968551.1"/>
    <property type="molecule type" value="Genomic_DNA"/>
</dbReference>